<protein>
    <submittedName>
        <fullName evidence="2">Uncharacterized protein</fullName>
    </submittedName>
</protein>
<name>A0A1J5Q6Y5_9ZZZZ</name>
<dbReference type="AlphaFoldDB" id="A0A1J5Q6Y5"/>
<comment type="caution">
    <text evidence="2">The sequence shown here is derived from an EMBL/GenBank/DDBJ whole genome shotgun (WGS) entry which is preliminary data.</text>
</comment>
<dbReference type="EMBL" id="MLJW01002948">
    <property type="protein sequence ID" value="OIQ73235.1"/>
    <property type="molecule type" value="Genomic_DNA"/>
</dbReference>
<reference evidence="2" key="1">
    <citation type="submission" date="2016-10" db="EMBL/GenBank/DDBJ databases">
        <title>Sequence of Gallionella enrichment culture.</title>
        <authorList>
            <person name="Poehlein A."/>
            <person name="Muehling M."/>
            <person name="Daniel R."/>
        </authorList>
    </citation>
    <scope>NUCLEOTIDE SEQUENCE</scope>
</reference>
<evidence type="ECO:0000256" key="1">
    <source>
        <dbReference type="SAM" id="MobiDB-lite"/>
    </source>
</evidence>
<proteinExistence type="predicted"/>
<evidence type="ECO:0000313" key="2">
    <source>
        <dbReference type="EMBL" id="OIQ73235.1"/>
    </source>
</evidence>
<accession>A0A1J5Q6Y5</accession>
<organism evidence="2">
    <name type="scientific">mine drainage metagenome</name>
    <dbReference type="NCBI Taxonomy" id="410659"/>
    <lineage>
        <taxon>unclassified sequences</taxon>
        <taxon>metagenomes</taxon>
        <taxon>ecological metagenomes</taxon>
    </lineage>
</organism>
<gene>
    <name evidence="2" type="ORF">GALL_451310</name>
</gene>
<sequence>MPCQPISPGTVGAGTGGVAAQVGPALLFSHSHADQSTLLLRERQIARIVFGAQQRGQPVAGQVRIARQGGDRAVGHGGRAHRPGLDLGLQDESCRPRHMRPGLRPRPGSAMQPAPGDAGHQRMPRRVKLDLVAPEAAGVECLQLGRMRIREAPLIETLRRAQFCALRHELRLGPAPAVMSQRLAQCRVGQVQVVAAERRRLIRHRVRLPSHVGLLMRCGKPPSRHCSTDAPAAQAPDRYHGGIPWLQRPCRRGAHQIRPAARRRRLPTQYGVFRSRFLPDCIVRASRPDLADGGAARRALAGHAGLA</sequence>
<feature type="region of interest" description="Disordered" evidence="1">
    <location>
        <begin position="70"/>
        <end position="121"/>
    </location>
</feature>